<accession>A0A0C9YM02</accession>
<proteinExistence type="predicted"/>
<dbReference type="Pfam" id="PF20152">
    <property type="entry name" value="DUF6534"/>
    <property type="match status" value="1"/>
</dbReference>
<keyword evidence="1" id="KW-0472">Membrane</keyword>
<feature type="transmembrane region" description="Helical" evidence="1">
    <location>
        <begin position="41"/>
        <end position="68"/>
    </location>
</feature>
<name>A0A0C9YM02_9AGAM</name>
<dbReference type="EMBL" id="KN834240">
    <property type="protein sequence ID" value="KIK11337.1"/>
    <property type="molecule type" value="Genomic_DNA"/>
</dbReference>
<keyword evidence="1" id="KW-0812">Transmembrane</keyword>
<feature type="transmembrane region" description="Helical" evidence="1">
    <location>
        <begin position="12"/>
        <end position="29"/>
    </location>
</feature>
<organism evidence="3 4">
    <name type="scientific">Pisolithus microcarpus 441</name>
    <dbReference type="NCBI Taxonomy" id="765257"/>
    <lineage>
        <taxon>Eukaryota</taxon>
        <taxon>Fungi</taxon>
        <taxon>Dikarya</taxon>
        <taxon>Basidiomycota</taxon>
        <taxon>Agaricomycotina</taxon>
        <taxon>Agaricomycetes</taxon>
        <taxon>Agaricomycetidae</taxon>
        <taxon>Boletales</taxon>
        <taxon>Sclerodermatineae</taxon>
        <taxon>Pisolithaceae</taxon>
        <taxon>Pisolithus</taxon>
    </lineage>
</organism>
<dbReference type="OrthoDB" id="2681196at2759"/>
<sequence length="201" mass="22113">MTNTTSSDMTTYNVISTAFGVAVVVLTFANDEFSFLPKIRFSALIPCSAALVLVEVLITLSLCILLYDNRSHSAFPRTKCLLNTLIIYAVNRCLLTLLVALGELTSLVDNQDIWAMGLDFNIGKLYVNSFLASLNTRQYLRSQVSGLKPDLVINTPVHFENFPKLPGDEETANGGKMHREGHEVSVIDTTAVPALDKTTRL</sequence>
<dbReference type="Proteomes" id="UP000054018">
    <property type="component" value="Unassembled WGS sequence"/>
</dbReference>
<evidence type="ECO:0000313" key="3">
    <source>
        <dbReference type="EMBL" id="KIK11337.1"/>
    </source>
</evidence>
<dbReference type="InterPro" id="IPR045339">
    <property type="entry name" value="DUF6534"/>
</dbReference>
<keyword evidence="1" id="KW-1133">Transmembrane helix</keyword>
<evidence type="ECO:0000313" key="4">
    <source>
        <dbReference type="Proteomes" id="UP000054018"/>
    </source>
</evidence>
<dbReference type="HOGENOM" id="CLU_046025_15_0_1"/>
<evidence type="ECO:0000259" key="2">
    <source>
        <dbReference type="Pfam" id="PF20152"/>
    </source>
</evidence>
<feature type="transmembrane region" description="Helical" evidence="1">
    <location>
        <begin position="80"/>
        <end position="101"/>
    </location>
</feature>
<dbReference type="AlphaFoldDB" id="A0A0C9YM02"/>
<protein>
    <recommendedName>
        <fullName evidence="2">DUF6534 domain-containing protein</fullName>
    </recommendedName>
</protein>
<gene>
    <name evidence="3" type="ORF">PISMIDRAFT_19604</name>
</gene>
<reference evidence="4" key="2">
    <citation type="submission" date="2015-01" db="EMBL/GenBank/DDBJ databases">
        <title>Evolutionary Origins and Diversification of the Mycorrhizal Mutualists.</title>
        <authorList>
            <consortium name="DOE Joint Genome Institute"/>
            <consortium name="Mycorrhizal Genomics Consortium"/>
            <person name="Kohler A."/>
            <person name="Kuo A."/>
            <person name="Nagy L.G."/>
            <person name="Floudas D."/>
            <person name="Copeland A."/>
            <person name="Barry K.W."/>
            <person name="Cichocki N."/>
            <person name="Veneault-Fourrey C."/>
            <person name="LaButti K."/>
            <person name="Lindquist E.A."/>
            <person name="Lipzen A."/>
            <person name="Lundell T."/>
            <person name="Morin E."/>
            <person name="Murat C."/>
            <person name="Riley R."/>
            <person name="Ohm R."/>
            <person name="Sun H."/>
            <person name="Tunlid A."/>
            <person name="Henrissat B."/>
            <person name="Grigoriev I.V."/>
            <person name="Hibbett D.S."/>
            <person name="Martin F."/>
        </authorList>
    </citation>
    <scope>NUCLEOTIDE SEQUENCE [LARGE SCALE GENOMIC DNA]</scope>
    <source>
        <strain evidence="4">441</strain>
    </source>
</reference>
<evidence type="ECO:0000256" key="1">
    <source>
        <dbReference type="SAM" id="Phobius"/>
    </source>
</evidence>
<keyword evidence="4" id="KW-1185">Reference proteome</keyword>
<feature type="transmembrane region" description="Helical" evidence="1">
    <location>
        <begin position="113"/>
        <end position="134"/>
    </location>
</feature>
<dbReference type="STRING" id="765257.A0A0C9YM02"/>
<reference evidence="3 4" key="1">
    <citation type="submission" date="2014-04" db="EMBL/GenBank/DDBJ databases">
        <authorList>
            <consortium name="DOE Joint Genome Institute"/>
            <person name="Kuo A."/>
            <person name="Kohler A."/>
            <person name="Costa M.D."/>
            <person name="Nagy L.G."/>
            <person name="Floudas D."/>
            <person name="Copeland A."/>
            <person name="Barry K.W."/>
            <person name="Cichocki N."/>
            <person name="Veneault-Fourrey C."/>
            <person name="LaButti K."/>
            <person name="Lindquist E.A."/>
            <person name="Lipzen A."/>
            <person name="Lundell T."/>
            <person name="Morin E."/>
            <person name="Murat C."/>
            <person name="Sun H."/>
            <person name="Tunlid A."/>
            <person name="Henrissat B."/>
            <person name="Grigoriev I.V."/>
            <person name="Hibbett D.S."/>
            <person name="Martin F."/>
            <person name="Nordberg H.P."/>
            <person name="Cantor M.N."/>
            <person name="Hua S.X."/>
        </authorList>
    </citation>
    <scope>NUCLEOTIDE SEQUENCE [LARGE SCALE GENOMIC DNA]</scope>
    <source>
        <strain evidence="3 4">441</strain>
    </source>
</reference>
<feature type="domain" description="DUF6534" evidence="2">
    <location>
        <begin position="52"/>
        <end position="139"/>
    </location>
</feature>